<accession>A0A4R0P275</accession>
<dbReference type="GO" id="GO:0004519">
    <property type="term" value="F:endonuclease activity"/>
    <property type="evidence" value="ECO:0007669"/>
    <property type="project" value="UniProtKB-KW"/>
</dbReference>
<keyword evidence="3" id="KW-0238">DNA-binding</keyword>
<proteinExistence type="inferred from homology"/>
<dbReference type="GO" id="GO:0009307">
    <property type="term" value="P:DNA restriction-modification system"/>
    <property type="evidence" value="ECO:0007669"/>
    <property type="project" value="UniProtKB-KW"/>
</dbReference>
<keyword evidence="6" id="KW-0378">Hydrolase</keyword>
<evidence type="ECO:0000256" key="1">
    <source>
        <dbReference type="ARBA" id="ARBA00010923"/>
    </source>
</evidence>
<dbReference type="EMBL" id="SJSN01000006">
    <property type="protein sequence ID" value="TCD10580.1"/>
    <property type="molecule type" value="Genomic_DNA"/>
</dbReference>
<dbReference type="InterPro" id="IPR000055">
    <property type="entry name" value="Restrct_endonuc_typeI_TRD"/>
</dbReference>
<dbReference type="Pfam" id="PF01420">
    <property type="entry name" value="Methylase_S"/>
    <property type="match status" value="2"/>
</dbReference>
<dbReference type="SUPFAM" id="SSF116734">
    <property type="entry name" value="DNA methylase specificity domain"/>
    <property type="match status" value="2"/>
</dbReference>
<dbReference type="PANTHER" id="PTHR30408">
    <property type="entry name" value="TYPE-1 RESTRICTION ENZYME ECOKI SPECIFICITY PROTEIN"/>
    <property type="match status" value="1"/>
</dbReference>
<keyword evidence="2" id="KW-0680">Restriction system</keyword>
<evidence type="ECO:0000259" key="5">
    <source>
        <dbReference type="Pfam" id="PF01420"/>
    </source>
</evidence>
<gene>
    <name evidence="6" type="ORF">EZ449_09555</name>
</gene>
<dbReference type="InterPro" id="IPR052021">
    <property type="entry name" value="Type-I_RS_S_subunit"/>
</dbReference>
<feature type="domain" description="Type I restriction modification DNA specificity" evidence="5">
    <location>
        <begin position="199"/>
        <end position="366"/>
    </location>
</feature>
<keyword evidence="6" id="KW-0540">Nuclease</keyword>
<evidence type="ECO:0000313" key="7">
    <source>
        <dbReference type="Proteomes" id="UP000291485"/>
    </source>
</evidence>
<feature type="domain" description="Type I restriction modification DNA specificity" evidence="5">
    <location>
        <begin position="2"/>
        <end position="166"/>
    </location>
</feature>
<evidence type="ECO:0000256" key="2">
    <source>
        <dbReference type="ARBA" id="ARBA00022747"/>
    </source>
</evidence>
<organism evidence="6 7">
    <name type="scientific">Pedobacter frigidisoli</name>
    <dbReference type="NCBI Taxonomy" id="2530455"/>
    <lineage>
        <taxon>Bacteria</taxon>
        <taxon>Pseudomonadati</taxon>
        <taxon>Bacteroidota</taxon>
        <taxon>Sphingobacteriia</taxon>
        <taxon>Sphingobacteriales</taxon>
        <taxon>Sphingobacteriaceae</taxon>
        <taxon>Pedobacter</taxon>
    </lineage>
</organism>
<keyword evidence="4" id="KW-0175">Coiled coil</keyword>
<feature type="coiled-coil region" evidence="4">
    <location>
        <begin position="361"/>
        <end position="388"/>
    </location>
</feature>
<evidence type="ECO:0000256" key="4">
    <source>
        <dbReference type="SAM" id="Coils"/>
    </source>
</evidence>
<dbReference type="Gene3D" id="3.90.220.20">
    <property type="entry name" value="DNA methylase specificity domains"/>
    <property type="match status" value="2"/>
</dbReference>
<dbReference type="InterPro" id="IPR044946">
    <property type="entry name" value="Restrct_endonuc_typeI_TRD_sf"/>
</dbReference>
<comment type="caution">
    <text evidence="6">The sequence shown here is derived from an EMBL/GenBank/DDBJ whole genome shotgun (WGS) entry which is preliminary data.</text>
</comment>
<keyword evidence="7" id="KW-1185">Reference proteome</keyword>
<evidence type="ECO:0000313" key="6">
    <source>
        <dbReference type="EMBL" id="TCD10580.1"/>
    </source>
</evidence>
<name>A0A4R0P275_9SPHI</name>
<keyword evidence="6" id="KW-0255">Endonuclease</keyword>
<dbReference type="GO" id="GO:0003677">
    <property type="term" value="F:DNA binding"/>
    <property type="evidence" value="ECO:0007669"/>
    <property type="project" value="UniProtKB-KW"/>
</dbReference>
<reference evidence="6 7" key="1">
    <citation type="submission" date="2019-02" db="EMBL/GenBank/DDBJ databases">
        <title>Pedobacter sp. RP-3-11 sp. nov., isolated from Arctic soil.</title>
        <authorList>
            <person name="Dahal R.H."/>
        </authorList>
    </citation>
    <scope>NUCLEOTIDE SEQUENCE [LARGE SCALE GENOMIC DNA]</scope>
    <source>
        <strain evidence="6 7">RP-3-11</strain>
    </source>
</reference>
<dbReference type="Proteomes" id="UP000291485">
    <property type="component" value="Unassembled WGS sequence"/>
</dbReference>
<comment type="similarity">
    <text evidence="1">Belongs to the type-I restriction system S methylase family.</text>
</comment>
<evidence type="ECO:0000256" key="3">
    <source>
        <dbReference type="ARBA" id="ARBA00023125"/>
    </source>
</evidence>
<dbReference type="OrthoDB" id="9816225at2"/>
<dbReference type="AlphaFoldDB" id="A0A4R0P275"/>
<dbReference type="RefSeq" id="WP_131558075.1">
    <property type="nucleotide sequence ID" value="NZ_SJSN01000006.1"/>
</dbReference>
<dbReference type="PANTHER" id="PTHR30408:SF12">
    <property type="entry name" value="TYPE I RESTRICTION ENZYME MJAVIII SPECIFICITY SUBUNIT"/>
    <property type="match status" value="1"/>
</dbReference>
<protein>
    <submittedName>
        <fullName evidence="6">Restriction endonuclease subunit S</fullName>
    </submittedName>
</protein>
<sequence>MNWEKVWLNEVSEVSAGQSAPKDPCFTINDGLPFIRAGHLLELTNGKDLSELPTINEVNAKACRLKILKKGSVIFAKSGMSATLNRIYKLEEDSFYVSHLASVTPNLNFLDSAYCSYFLFYFNPSQLIKDSAYPSIGLSDISKIEIPLPPLPIQKQIAEILDKTDVLRKKDLALLKHYDALAQSLFIDMFGDPVRNEKGWNNEELKKLCLKITDGTHFSPPNHLSGRPYITAKHVRKNLVDFYSNPTFISEEDHLGIYSRCNPKKDDVLYIKDGATTGVAAVNNYEFEFSMLSSLALIKPNLQLINEQYLCYWLNNEYVKENYIRNYMAGAAIRRFTLAKINKFKILAPPIALQNQFAVQIKNIELQKEKVKAQIKASENLFQALLQKMFR</sequence>